<dbReference type="CDD" id="cd00067">
    <property type="entry name" value="GAL4"/>
    <property type="match status" value="1"/>
</dbReference>
<dbReference type="PANTHER" id="PTHR47782">
    <property type="entry name" value="ZN(II)2CYS6 TRANSCRIPTION FACTOR (EUROFUNG)-RELATED"/>
    <property type="match status" value="1"/>
</dbReference>
<feature type="compositionally biased region" description="Polar residues" evidence="8">
    <location>
        <begin position="110"/>
        <end position="119"/>
    </location>
</feature>
<comment type="subcellular location">
    <subcellularLocation>
        <location evidence="1">Nucleus</location>
    </subcellularLocation>
</comment>
<organism evidence="11 12">
    <name type="scientific">Aspergillus keveii</name>
    <dbReference type="NCBI Taxonomy" id="714993"/>
    <lineage>
        <taxon>Eukaryota</taxon>
        <taxon>Fungi</taxon>
        <taxon>Dikarya</taxon>
        <taxon>Ascomycota</taxon>
        <taxon>Pezizomycotina</taxon>
        <taxon>Eurotiomycetes</taxon>
        <taxon>Eurotiomycetidae</taxon>
        <taxon>Eurotiales</taxon>
        <taxon>Aspergillaceae</taxon>
        <taxon>Aspergillus</taxon>
        <taxon>Aspergillus subgen. Nidulantes</taxon>
    </lineage>
</organism>
<evidence type="ECO:0000313" key="11">
    <source>
        <dbReference type="EMBL" id="KAL2787209.1"/>
    </source>
</evidence>
<dbReference type="CDD" id="cd12148">
    <property type="entry name" value="fungal_TF_MHR"/>
    <property type="match status" value="1"/>
</dbReference>
<evidence type="ECO:0000313" key="12">
    <source>
        <dbReference type="Proteomes" id="UP001610563"/>
    </source>
</evidence>
<keyword evidence="12" id="KW-1185">Reference proteome</keyword>
<evidence type="ECO:0000256" key="3">
    <source>
        <dbReference type="ARBA" id="ARBA00022833"/>
    </source>
</evidence>
<keyword evidence="9" id="KW-0812">Transmembrane</keyword>
<keyword evidence="9" id="KW-0472">Membrane</keyword>
<keyword evidence="2" id="KW-0479">Metal-binding</keyword>
<dbReference type="Pfam" id="PF04082">
    <property type="entry name" value="Fungal_trans"/>
    <property type="match status" value="1"/>
</dbReference>
<name>A0ABR4FVC4_9EURO</name>
<dbReference type="InterPro" id="IPR001138">
    <property type="entry name" value="Zn2Cys6_DnaBD"/>
</dbReference>
<dbReference type="Proteomes" id="UP001610563">
    <property type="component" value="Unassembled WGS sequence"/>
</dbReference>
<evidence type="ECO:0000256" key="4">
    <source>
        <dbReference type="ARBA" id="ARBA00023015"/>
    </source>
</evidence>
<dbReference type="PANTHER" id="PTHR47782:SF12">
    <property type="entry name" value="ZN(II)2CYS6 TRANSCRIPTION FACTOR (EUROFUNG)"/>
    <property type="match status" value="1"/>
</dbReference>
<feature type="transmembrane region" description="Helical" evidence="9">
    <location>
        <begin position="527"/>
        <end position="547"/>
    </location>
</feature>
<keyword evidence="9" id="KW-1133">Transmembrane helix</keyword>
<gene>
    <name evidence="11" type="ORF">BJX66DRAFT_346294</name>
</gene>
<keyword evidence="5" id="KW-0238">DNA-binding</keyword>
<dbReference type="SMART" id="SM00906">
    <property type="entry name" value="Fungal_trans"/>
    <property type="match status" value="1"/>
</dbReference>
<feature type="region of interest" description="Disordered" evidence="8">
    <location>
        <begin position="180"/>
        <end position="202"/>
    </location>
</feature>
<dbReference type="InterPro" id="IPR036864">
    <property type="entry name" value="Zn2-C6_fun-type_DNA-bd_sf"/>
</dbReference>
<evidence type="ECO:0000256" key="5">
    <source>
        <dbReference type="ARBA" id="ARBA00023125"/>
    </source>
</evidence>
<dbReference type="PROSITE" id="PS00463">
    <property type="entry name" value="ZN2_CY6_FUNGAL_1"/>
    <property type="match status" value="1"/>
</dbReference>
<dbReference type="InterPro" id="IPR052202">
    <property type="entry name" value="Yeast_MetPath_Reg"/>
</dbReference>
<dbReference type="InterPro" id="IPR007219">
    <property type="entry name" value="XnlR_reg_dom"/>
</dbReference>
<dbReference type="SMART" id="SM00066">
    <property type="entry name" value="GAL4"/>
    <property type="match status" value="1"/>
</dbReference>
<evidence type="ECO:0000259" key="10">
    <source>
        <dbReference type="PROSITE" id="PS00463"/>
    </source>
</evidence>
<protein>
    <submittedName>
        <fullName evidence="11">Fungal-specific transcription factor domain-containing protein</fullName>
    </submittedName>
</protein>
<dbReference type="EMBL" id="JBFTWV010000101">
    <property type="protein sequence ID" value="KAL2787209.1"/>
    <property type="molecule type" value="Genomic_DNA"/>
</dbReference>
<evidence type="ECO:0000256" key="8">
    <source>
        <dbReference type="SAM" id="MobiDB-lite"/>
    </source>
</evidence>
<comment type="caution">
    <text evidence="11">The sequence shown here is derived from an EMBL/GenBank/DDBJ whole genome shotgun (WGS) entry which is preliminary data.</text>
</comment>
<keyword evidence="4" id="KW-0805">Transcription regulation</keyword>
<keyword evidence="3" id="KW-0862">Zinc</keyword>
<sequence length="668" mass="73822">MPRSYVIGMYTSGKCQTTRIRKRVPKSCRRCHRRKQRCIGFPTCVNCDAANEPCLRSENSLSWHHGMSKGALAHRIEVLEAHLSAAISDELQSPNGAEGVQSPDIGGNAPGSSAVSTQEPVDAEEPGGRKMAGPRLVPATTAYFGPSSGVTITESLGRTVEDSSGGWTGRTIPVTEAVAGEHEGTGPIPPAPTAERQGKVAPPDDAVGKQLLDVFFSTIHKRLPFLDRGEIFRLHAGRYDAANASAGGDETHAYGMFKLFMLYAIGAAMLQLSDQHDPMTPKVYFATALQFDAAMVREALSIAGVEGRMLMVMYELRSNSSSSVWFAIGAAMRICIDLEMHRESHYIPLSPHEAQLRRRLFWSVYLIERHVAWSLGRPFSIAEDDIDTKSPADVDNTTNSVHPGLVGLSGNTRIPTVRRFQATVQLQRIMSRIHTKIYGIDGNTAGLVPQLSSLLGLLEEYRANLPPLEPRDSDFIQMHWNNCVRVLLQPFLSILSPDDERIRTCLHASGQLCQFFKRSQQMGVSGFSYLLVNSVYLAGLTMCFCLFRSPRFWSTSVANDLRACSSAIFVMAEQISSFRKFRDDLENMINQTMDFVQEASTQVLHPSSQPEAGVEKQFTHDEFSLDLQNIGIMEAQGQENTLFGNFLSEDLWTAETFNLPTLDLFGSD</sequence>
<feature type="domain" description="Zn(2)-C6 fungal-type" evidence="10">
    <location>
        <begin position="27"/>
        <end position="54"/>
    </location>
</feature>
<keyword evidence="6" id="KW-0804">Transcription</keyword>
<dbReference type="SUPFAM" id="SSF57701">
    <property type="entry name" value="Zn2/Cys6 DNA-binding domain"/>
    <property type="match status" value="1"/>
</dbReference>
<proteinExistence type="predicted"/>
<evidence type="ECO:0000256" key="7">
    <source>
        <dbReference type="ARBA" id="ARBA00023242"/>
    </source>
</evidence>
<reference evidence="11 12" key="1">
    <citation type="submission" date="2024-07" db="EMBL/GenBank/DDBJ databases">
        <title>Section-level genome sequencing and comparative genomics of Aspergillus sections Usti and Cavernicolus.</title>
        <authorList>
            <consortium name="Lawrence Berkeley National Laboratory"/>
            <person name="Nybo J.L."/>
            <person name="Vesth T.C."/>
            <person name="Theobald S."/>
            <person name="Frisvad J.C."/>
            <person name="Larsen T.O."/>
            <person name="Kjaerboelling I."/>
            <person name="Rothschild-Mancinelli K."/>
            <person name="Lyhne E.K."/>
            <person name="Kogle M.E."/>
            <person name="Barry K."/>
            <person name="Clum A."/>
            <person name="Na H."/>
            <person name="Ledsgaard L."/>
            <person name="Lin J."/>
            <person name="Lipzen A."/>
            <person name="Kuo A."/>
            <person name="Riley R."/>
            <person name="Mondo S."/>
            <person name="Labutti K."/>
            <person name="Haridas S."/>
            <person name="Pangalinan J."/>
            <person name="Salamov A.A."/>
            <person name="Simmons B.A."/>
            <person name="Magnuson J.K."/>
            <person name="Chen J."/>
            <person name="Drula E."/>
            <person name="Henrissat B."/>
            <person name="Wiebenga A."/>
            <person name="Lubbers R.J."/>
            <person name="Gomes A.C."/>
            <person name="Makela M.R."/>
            <person name="Stajich J."/>
            <person name="Grigoriev I.V."/>
            <person name="Mortensen U.H."/>
            <person name="De Vries R.P."/>
            <person name="Baker S.E."/>
            <person name="Andersen M.R."/>
        </authorList>
    </citation>
    <scope>NUCLEOTIDE SEQUENCE [LARGE SCALE GENOMIC DNA]</scope>
    <source>
        <strain evidence="11 12">CBS 209.92</strain>
    </source>
</reference>
<evidence type="ECO:0000256" key="2">
    <source>
        <dbReference type="ARBA" id="ARBA00022723"/>
    </source>
</evidence>
<keyword evidence="7" id="KW-0539">Nucleus</keyword>
<accession>A0ABR4FVC4</accession>
<evidence type="ECO:0000256" key="9">
    <source>
        <dbReference type="SAM" id="Phobius"/>
    </source>
</evidence>
<feature type="region of interest" description="Disordered" evidence="8">
    <location>
        <begin position="93"/>
        <end position="135"/>
    </location>
</feature>
<evidence type="ECO:0000256" key="1">
    <source>
        <dbReference type="ARBA" id="ARBA00004123"/>
    </source>
</evidence>
<evidence type="ECO:0000256" key="6">
    <source>
        <dbReference type="ARBA" id="ARBA00023163"/>
    </source>
</evidence>
<dbReference type="Gene3D" id="4.10.240.10">
    <property type="entry name" value="Zn(2)-C6 fungal-type DNA-binding domain"/>
    <property type="match status" value="1"/>
</dbReference>